<dbReference type="InterPro" id="IPR051712">
    <property type="entry name" value="ARTD-AVP"/>
</dbReference>
<organism evidence="4 5">
    <name type="scientific">Halteria grandinella</name>
    <dbReference type="NCBI Taxonomy" id="5974"/>
    <lineage>
        <taxon>Eukaryota</taxon>
        <taxon>Sar</taxon>
        <taxon>Alveolata</taxon>
        <taxon>Ciliophora</taxon>
        <taxon>Intramacronucleata</taxon>
        <taxon>Spirotrichea</taxon>
        <taxon>Stichotrichia</taxon>
        <taxon>Sporadotrichida</taxon>
        <taxon>Halteriidae</taxon>
        <taxon>Halteria</taxon>
    </lineage>
</organism>
<dbReference type="GO" id="GO:0005634">
    <property type="term" value="C:nucleus"/>
    <property type="evidence" value="ECO:0007669"/>
    <property type="project" value="TreeGrafter"/>
</dbReference>
<dbReference type="EC" id="2.4.2.-" evidence="1"/>
<name>A0A8J8P0G2_HALGN</name>
<keyword evidence="1" id="KW-0520">NAD</keyword>
<evidence type="ECO:0000259" key="3">
    <source>
        <dbReference type="PROSITE" id="PS51059"/>
    </source>
</evidence>
<evidence type="ECO:0000256" key="2">
    <source>
        <dbReference type="SAM" id="MobiDB-lite"/>
    </source>
</evidence>
<dbReference type="InterPro" id="IPR012317">
    <property type="entry name" value="Poly(ADP-ribose)pol_cat_dom"/>
</dbReference>
<keyword evidence="5" id="KW-1185">Reference proteome</keyword>
<comment type="caution">
    <text evidence="4">The sequence shown here is derived from an EMBL/GenBank/DDBJ whole genome shotgun (WGS) entry which is preliminary data.</text>
</comment>
<dbReference type="AlphaFoldDB" id="A0A8J8P0G2"/>
<evidence type="ECO:0000256" key="1">
    <source>
        <dbReference type="RuleBase" id="RU362114"/>
    </source>
</evidence>
<dbReference type="PANTHER" id="PTHR45740:SF2">
    <property type="entry name" value="POLY [ADP-RIBOSE] POLYMERASE"/>
    <property type="match status" value="1"/>
</dbReference>
<dbReference type="OrthoDB" id="6133115at2759"/>
<dbReference type="PANTHER" id="PTHR45740">
    <property type="entry name" value="POLY [ADP-RIBOSE] POLYMERASE"/>
    <property type="match status" value="1"/>
</dbReference>
<dbReference type="PROSITE" id="PS51059">
    <property type="entry name" value="PARP_CATALYTIC"/>
    <property type="match status" value="1"/>
</dbReference>
<proteinExistence type="predicted"/>
<dbReference type="GO" id="GO:1990404">
    <property type="term" value="F:NAD+-protein mono-ADP-ribosyltransferase activity"/>
    <property type="evidence" value="ECO:0007669"/>
    <property type="project" value="TreeGrafter"/>
</dbReference>
<feature type="compositionally biased region" description="Polar residues" evidence="2">
    <location>
        <begin position="24"/>
        <end position="35"/>
    </location>
</feature>
<dbReference type="EMBL" id="RRYP01002242">
    <property type="protein sequence ID" value="TNV84998.1"/>
    <property type="molecule type" value="Genomic_DNA"/>
</dbReference>
<sequence length="840" mass="97559">MEVDNPSAQQPRWERAALERVSNQEYIGECSSSRPFTDRPRPQDLPAQIPSNFNQRPLTFTNYNPHSLPFGTSPYPNYHHPSTPHYPGNSSIQPDPNIAAKEQLFRNYSHLLFNHKFVESLGRDPQLAQIFLNNPMLLHDYLVRLSEMEQPANQNPTVNQAPCQPEQVRQRVVEQPPNNDTKKRLEKEADKREIKEEKWALQDPDTIALKALLDAQIEELERDQARRQQRELQDKDEKRQKMEIRDHIISELSGIFGDKIPLDKIKLQLKQSLWDKQRAIDLLTKEIPDILKITFEGRQVVAFNRIRATDISFNNKYRSIQITLVQKESINRQQINPYLAGFLQGDGGAASGARINIKLREGVAEQDLTQMQHFIWRYGSSVDAKVSALKKVPWWSYGIKKGDNNYESRQDKNVDFFEFDSDQNFQIEMVYQECSEGVSRRFGDKFTIIGDQGIVKNGYIYEVWGASPDPSTWYEQNVTLKNAPKRQLRRVLKDIEDEGDAQFGMRAFVVAEEQEKADIDNIFDQIHESDLVERDTEEEKEGGIDHTKFNMVVEGVREDVENLKEQVNQYCQNPRNFVSYVDFEGSATADFVDALKQEAMNRYQINDLLIVAGRLKIIGFNCEQARKFTKRALMLRAQYAQQISLPRHWDNDPSLIRQLNAQTEEFKTIDAEFKKTIPNAEIIKVERIQNIRLWQKFLLEQNQMLEKLQNKQDLNIRYHFHGTRNTPPTSIYESEQGFNLAYANDGMWGRANYFAAKAAYSHDYRHTLPDGTFQMFQARVILGKCKAMKSDRGLREPPFIEGSTTVHYDSISGHTNNSDVYMVYSNLKAYPEYLITYKLN</sequence>
<dbReference type="SUPFAM" id="SSF56399">
    <property type="entry name" value="ADP-ribosylation"/>
    <property type="match status" value="1"/>
</dbReference>
<protein>
    <recommendedName>
        <fullName evidence="1">Poly [ADP-ribose] polymerase</fullName>
        <shortName evidence="1">PARP</shortName>
        <ecNumber evidence="1">2.4.2.-</ecNumber>
    </recommendedName>
</protein>
<gene>
    <name evidence="4" type="ORF">FGO68_gene7866</name>
</gene>
<dbReference type="Gene3D" id="3.90.228.10">
    <property type="match status" value="1"/>
</dbReference>
<feature type="region of interest" description="Disordered" evidence="2">
    <location>
        <begin position="170"/>
        <end position="189"/>
    </location>
</feature>
<keyword evidence="1" id="KW-0808">Transferase</keyword>
<keyword evidence="1" id="KW-0328">Glycosyltransferase</keyword>
<accession>A0A8J8P0G2</accession>
<dbReference type="GO" id="GO:0003950">
    <property type="term" value="F:NAD+ poly-ADP-ribosyltransferase activity"/>
    <property type="evidence" value="ECO:0007669"/>
    <property type="project" value="UniProtKB-UniRule"/>
</dbReference>
<feature type="domain" description="PARP catalytic" evidence="3">
    <location>
        <begin position="643"/>
        <end position="840"/>
    </location>
</feature>
<feature type="compositionally biased region" description="Basic and acidic residues" evidence="2">
    <location>
        <begin position="180"/>
        <end position="189"/>
    </location>
</feature>
<feature type="region of interest" description="Disordered" evidence="2">
    <location>
        <begin position="24"/>
        <end position="43"/>
    </location>
</feature>
<evidence type="ECO:0000313" key="4">
    <source>
        <dbReference type="EMBL" id="TNV84998.1"/>
    </source>
</evidence>
<dbReference type="Pfam" id="PF00644">
    <property type="entry name" value="PARP"/>
    <property type="match status" value="1"/>
</dbReference>
<reference evidence="4" key="1">
    <citation type="submission" date="2019-06" db="EMBL/GenBank/DDBJ databases">
        <authorList>
            <person name="Zheng W."/>
        </authorList>
    </citation>
    <scope>NUCLEOTIDE SEQUENCE</scope>
    <source>
        <strain evidence="4">QDHG01</strain>
    </source>
</reference>
<dbReference type="Proteomes" id="UP000785679">
    <property type="component" value="Unassembled WGS sequence"/>
</dbReference>
<evidence type="ECO:0000313" key="5">
    <source>
        <dbReference type="Proteomes" id="UP000785679"/>
    </source>
</evidence>